<keyword evidence="4" id="KW-1185">Reference proteome</keyword>
<dbReference type="HOGENOM" id="CLU_046025_5_3_1"/>
<dbReference type="Pfam" id="PF20152">
    <property type="entry name" value="DUF6534"/>
    <property type="match status" value="1"/>
</dbReference>
<protein>
    <recommendedName>
        <fullName evidence="2">DUF6534 domain-containing protein</fullName>
    </recommendedName>
</protein>
<feature type="transmembrane region" description="Helical" evidence="1">
    <location>
        <begin position="102"/>
        <end position="119"/>
    </location>
</feature>
<evidence type="ECO:0000313" key="4">
    <source>
        <dbReference type="Proteomes" id="UP000054166"/>
    </source>
</evidence>
<dbReference type="STRING" id="765440.A0A0C3F3K3"/>
<feature type="transmembrane region" description="Helical" evidence="1">
    <location>
        <begin position="239"/>
        <end position="257"/>
    </location>
</feature>
<evidence type="ECO:0000259" key="2">
    <source>
        <dbReference type="Pfam" id="PF20152"/>
    </source>
</evidence>
<evidence type="ECO:0000256" key="1">
    <source>
        <dbReference type="SAM" id="Phobius"/>
    </source>
</evidence>
<dbReference type="Proteomes" id="UP000054166">
    <property type="component" value="Unassembled WGS sequence"/>
</dbReference>
<dbReference type="PANTHER" id="PTHR40465">
    <property type="entry name" value="CHROMOSOME 1, WHOLE GENOME SHOTGUN SEQUENCE"/>
    <property type="match status" value="1"/>
</dbReference>
<dbReference type="InParanoid" id="A0A0C3F3K3"/>
<name>A0A0C3F3K3_PILCF</name>
<feature type="domain" description="DUF6534" evidence="2">
    <location>
        <begin position="177"/>
        <end position="258"/>
    </location>
</feature>
<organism evidence="3 4">
    <name type="scientific">Piloderma croceum (strain F 1598)</name>
    <dbReference type="NCBI Taxonomy" id="765440"/>
    <lineage>
        <taxon>Eukaryota</taxon>
        <taxon>Fungi</taxon>
        <taxon>Dikarya</taxon>
        <taxon>Basidiomycota</taxon>
        <taxon>Agaricomycotina</taxon>
        <taxon>Agaricomycetes</taxon>
        <taxon>Agaricomycetidae</taxon>
        <taxon>Atheliales</taxon>
        <taxon>Atheliaceae</taxon>
        <taxon>Piloderma</taxon>
    </lineage>
</organism>
<proteinExistence type="predicted"/>
<keyword evidence="1" id="KW-0812">Transmembrane</keyword>
<feature type="transmembrane region" description="Helical" evidence="1">
    <location>
        <begin position="214"/>
        <end position="233"/>
    </location>
</feature>
<gene>
    <name evidence="3" type="ORF">PILCRDRAFT_565401</name>
</gene>
<feature type="transmembrane region" description="Helical" evidence="1">
    <location>
        <begin position="20"/>
        <end position="39"/>
    </location>
</feature>
<feature type="transmembrane region" description="Helical" evidence="1">
    <location>
        <begin position="60"/>
        <end position="82"/>
    </location>
</feature>
<keyword evidence="1" id="KW-1133">Transmembrane helix</keyword>
<accession>A0A0C3F3K3</accession>
<dbReference type="PANTHER" id="PTHR40465:SF1">
    <property type="entry name" value="DUF6534 DOMAIN-CONTAINING PROTEIN"/>
    <property type="match status" value="1"/>
</dbReference>
<feature type="transmembrane region" description="Helical" evidence="1">
    <location>
        <begin position="174"/>
        <end position="193"/>
    </location>
</feature>
<dbReference type="EMBL" id="KN833010">
    <property type="protein sequence ID" value="KIM79360.1"/>
    <property type="molecule type" value="Genomic_DNA"/>
</dbReference>
<sequence>MERSMGILSFTMTVTVGNTWGSIYLGVVFAAIFFGITSVQSYNYYLRYPQDWRVYKISVGALWILDIVHLALSTHIGYHYLIIDFGNLLAFTTVVWSQKAQITVHVLIIMIVQSLYALRVWKLGAGYNERLVPLVVTLSVLAVSVVGIILSVLAWRNKSFLTIYQISWAIDTSFAMSTASDIAIAVAMIYYLLKSRTSFASTNSKLASLIQYSIGAGVATSACSLSALIAYLVMPDNLIFLAIEFSLTKLYVNSLLAM</sequence>
<reference evidence="3 4" key="1">
    <citation type="submission" date="2014-04" db="EMBL/GenBank/DDBJ databases">
        <authorList>
            <consortium name="DOE Joint Genome Institute"/>
            <person name="Kuo A."/>
            <person name="Tarkka M."/>
            <person name="Buscot F."/>
            <person name="Kohler A."/>
            <person name="Nagy L.G."/>
            <person name="Floudas D."/>
            <person name="Copeland A."/>
            <person name="Barry K.W."/>
            <person name="Cichocki N."/>
            <person name="Veneault-Fourrey C."/>
            <person name="LaButti K."/>
            <person name="Lindquist E.A."/>
            <person name="Lipzen A."/>
            <person name="Lundell T."/>
            <person name="Morin E."/>
            <person name="Murat C."/>
            <person name="Sun H."/>
            <person name="Tunlid A."/>
            <person name="Henrissat B."/>
            <person name="Grigoriev I.V."/>
            <person name="Hibbett D.S."/>
            <person name="Martin F."/>
            <person name="Nordberg H.P."/>
            <person name="Cantor M.N."/>
            <person name="Hua S.X."/>
        </authorList>
    </citation>
    <scope>NUCLEOTIDE SEQUENCE [LARGE SCALE GENOMIC DNA]</scope>
    <source>
        <strain evidence="3 4">F 1598</strain>
    </source>
</reference>
<keyword evidence="1" id="KW-0472">Membrane</keyword>
<feature type="transmembrane region" description="Helical" evidence="1">
    <location>
        <begin position="131"/>
        <end position="154"/>
    </location>
</feature>
<evidence type="ECO:0000313" key="3">
    <source>
        <dbReference type="EMBL" id="KIM79360.1"/>
    </source>
</evidence>
<dbReference type="OrthoDB" id="3270417at2759"/>
<dbReference type="AlphaFoldDB" id="A0A0C3F3K3"/>
<dbReference type="InterPro" id="IPR045339">
    <property type="entry name" value="DUF6534"/>
</dbReference>
<reference evidence="4" key="2">
    <citation type="submission" date="2015-01" db="EMBL/GenBank/DDBJ databases">
        <title>Evolutionary Origins and Diversification of the Mycorrhizal Mutualists.</title>
        <authorList>
            <consortium name="DOE Joint Genome Institute"/>
            <consortium name="Mycorrhizal Genomics Consortium"/>
            <person name="Kohler A."/>
            <person name="Kuo A."/>
            <person name="Nagy L.G."/>
            <person name="Floudas D."/>
            <person name="Copeland A."/>
            <person name="Barry K.W."/>
            <person name="Cichocki N."/>
            <person name="Veneault-Fourrey C."/>
            <person name="LaButti K."/>
            <person name="Lindquist E.A."/>
            <person name="Lipzen A."/>
            <person name="Lundell T."/>
            <person name="Morin E."/>
            <person name="Murat C."/>
            <person name="Riley R."/>
            <person name="Ohm R."/>
            <person name="Sun H."/>
            <person name="Tunlid A."/>
            <person name="Henrissat B."/>
            <person name="Grigoriev I.V."/>
            <person name="Hibbett D.S."/>
            <person name="Martin F."/>
        </authorList>
    </citation>
    <scope>NUCLEOTIDE SEQUENCE [LARGE SCALE GENOMIC DNA]</scope>
    <source>
        <strain evidence="4">F 1598</strain>
    </source>
</reference>